<dbReference type="Proteomes" id="UP000755585">
    <property type="component" value="Unassembled WGS sequence"/>
</dbReference>
<proteinExistence type="predicted"/>
<organism evidence="1 2">
    <name type="scientific">Kribbella aluminosa</name>
    <dbReference type="NCBI Taxonomy" id="416017"/>
    <lineage>
        <taxon>Bacteria</taxon>
        <taxon>Bacillati</taxon>
        <taxon>Actinomycetota</taxon>
        <taxon>Actinomycetes</taxon>
        <taxon>Propionibacteriales</taxon>
        <taxon>Kribbellaceae</taxon>
        <taxon>Kribbella</taxon>
    </lineage>
</organism>
<name>A0ABS4UIL0_9ACTN</name>
<evidence type="ECO:0000313" key="2">
    <source>
        <dbReference type="Proteomes" id="UP000755585"/>
    </source>
</evidence>
<sequence length="36" mass="3858">MLPAARAHIDAVNRRDLDGLVNACHAAGRIANLQYA</sequence>
<accession>A0ABS4UIL0</accession>
<comment type="caution">
    <text evidence="1">The sequence shown here is derived from an EMBL/GenBank/DDBJ whole genome shotgun (WGS) entry which is preliminary data.</text>
</comment>
<protein>
    <submittedName>
        <fullName evidence="1">Uncharacterized protein</fullName>
    </submittedName>
</protein>
<reference evidence="1 2" key="1">
    <citation type="submission" date="2021-03" db="EMBL/GenBank/DDBJ databases">
        <title>Sequencing the genomes of 1000 actinobacteria strains.</title>
        <authorList>
            <person name="Klenk H.-P."/>
        </authorList>
    </citation>
    <scope>NUCLEOTIDE SEQUENCE [LARGE SCALE GENOMIC DNA]</scope>
    <source>
        <strain evidence="1 2">DSM 18824</strain>
    </source>
</reference>
<gene>
    <name evidence="1" type="ORF">JOF29_002571</name>
</gene>
<dbReference type="EMBL" id="JAGINT010000001">
    <property type="protein sequence ID" value="MBP2351488.1"/>
    <property type="molecule type" value="Genomic_DNA"/>
</dbReference>
<evidence type="ECO:0000313" key="1">
    <source>
        <dbReference type="EMBL" id="MBP2351488.1"/>
    </source>
</evidence>
<keyword evidence="2" id="KW-1185">Reference proteome</keyword>